<dbReference type="GeneID" id="49382287"/>
<sequence length="238" mass="25924">MRDYDAQRVSGLARRLTGILITRGQNPDAVPAVVEEPLAALQAAEARIPARYRNAVADHPAISAWVRDIAQDGRPGPGGAPGIANGRSLLIVGTTGTGKTHQAYGAIRCLVSAGVRLRWKATTAADLYADLRPRPGHDGERELMDLARCPLLIIDDLGAAKNSEWTEEITMRLINRRYNEMLPTLLTTNLGMADLREHIGDRVASRLTEMTDKVILDGPDRRRALAAERRCFDAATAT</sequence>
<name>A0A2K8P8J8_STRLA</name>
<dbReference type="RefSeq" id="WP_030229892.1">
    <property type="nucleotide sequence ID" value="NZ_CP024985.1"/>
</dbReference>
<dbReference type="KEGG" id="slx:SLAV_05830"/>
<proteinExistence type="predicted"/>
<reference evidence="1 2" key="1">
    <citation type="submission" date="2017-11" db="EMBL/GenBank/DDBJ databases">
        <title>Complete genome sequence of Streptomyces lavendulae subsp. lavendulae CCM 3239 (formerly 'Streptomyces aureofaciens CCM 3239'), the producer of the angucycline-type antibiotic auricin.</title>
        <authorList>
            <person name="Busche T."/>
            <person name="Novakova R."/>
            <person name="Al'Dilaimi A."/>
            <person name="Homerova D."/>
            <person name="Feckova L."/>
            <person name="Rezuchova B."/>
            <person name="Mingyar E."/>
            <person name="Csolleiova D."/>
            <person name="Bekeova C."/>
            <person name="Winkler A."/>
            <person name="Sevcikova B."/>
            <person name="Kalinowski J."/>
            <person name="Kormanec J."/>
            <person name="Ruckert C."/>
        </authorList>
    </citation>
    <scope>NUCLEOTIDE SEQUENCE [LARGE SCALE GENOMIC DNA]</scope>
    <source>
        <strain evidence="1 2">CCM 3239</strain>
    </source>
</reference>
<dbReference type="SUPFAM" id="SSF52540">
    <property type="entry name" value="P-loop containing nucleoside triphosphate hydrolases"/>
    <property type="match status" value="1"/>
</dbReference>
<dbReference type="SMART" id="SM00382">
    <property type="entry name" value="AAA"/>
    <property type="match status" value="1"/>
</dbReference>
<dbReference type="InterPro" id="IPR003593">
    <property type="entry name" value="AAA+_ATPase"/>
</dbReference>
<keyword evidence="2" id="KW-1185">Reference proteome</keyword>
<dbReference type="AlphaFoldDB" id="A0A2K8P8J8"/>
<dbReference type="Proteomes" id="UP000231791">
    <property type="component" value="Chromosome"/>
</dbReference>
<protein>
    <submittedName>
        <fullName evidence="1">DNA replication protein DnaC</fullName>
    </submittedName>
</protein>
<accession>A0A2K8P8J8</accession>
<dbReference type="GO" id="GO:0005524">
    <property type="term" value="F:ATP binding"/>
    <property type="evidence" value="ECO:0007669"/>
    <property type="project" value="InterPro"/>
</dbReference>
<dbReference type="Gene3D" id="3.40.50.300">
    <property type="entry name" value="P-loop containing nucleotide triphosphate hydrolases"/>
    <property type="match status" value="1"/>
</dbReference>
<dbReference type="InterPro" id="IPR002611">
    <property type="entry name" value="IstB_ATP-bd"/>
</dbReference>
<dbReference type="GO" id="GO:0006260">
    <property type="term" value="P:DNA replication"/>
    <property type="evidence" value="ECO:0007669"/>
    <property type="project" value="TreeGrafter"/>
</dbReference>
<organism evidence="1 2">
    <name type="scientific">Streptomyces lavendulae subsp. lavendulae</name>
    <dbReference type="NCBI Taxonomy" id="58340"/>
    <lineage>
        <taxon>Bacteria</taxon>
        <taxon>Bacillati</taxon>
        <taxon>Actinomycetota</taxon>
        <taxon>Actinomycetes</taxon>
        <taxon>Kitasatosporales</taxon>
        <taxon>Streptomycetaceae</taxon>
        <taxon>Streptomyces</taxon>
    </lineage>
</organism>
<dbReference type="PANTHER" id="PTHR30050">
    <property type="entry name" value="CHROMOSOMAL REPLICATION INITIATOR PROTEIN DNAA"/>
    <property type="match status" value="1"/>
</dbReference>
<dbReference type="CDD" id="cd00009">
    <property type="entry name" value="AAA"/>
    <property type="match status" value="1"/>
</dbReference>
<dbReference type="Pfam" id="PF01695">
    <property type="entry name" value="IstB_IS21"/>
    <property type="match status" value="1"/>
</dbReference>
<evidence type="ECO:0000313" key="1">
    <source>
        <dbReference type="EMBL" id="ATZ23071.1"/>
    </source>
</evidence>
<evidence type="ECO:0000313" key="2">
    <source>
        <dbReference type="Proteomes" id="UP000231791"/>
    </source>
</evidence>
<gene>
    <name evidence="1" type="primary">dnaC2</name>
    <name evidence="1" type="ORF">SLAV_05830</name>
</gene>
<dbReference type="InterPro" id="IPR027417">
    <property type="entry name" value="P-loop_NTPase"/>
</dbReference>
<dbReference type="PANTHER" id="PTHR30050:SF4">
    <property type="entry name" value="ATP-BINDING PROTEIN RV3427C IN INSERTION SEQUENCE-RELATED"/>
    <property type="match status" value="1"/>
</dbReference>
<dbReference type="OrthoDB" id="9770694at2"/>
<dbReference type="EMBL" id="CP024985">
    <property type="protein sequence ID" value="ATZ23071.1"/>
    <property type="molecule type" value="Genomic_DNA"/>
</dbReference>